<keyword evidence="5" id="KW-1185">Reference proteome</keyword>
<dbReference type="InterPro" id="IPR036770">
    <property type="entry name" value="Ankyrin_rpt-contain_sf"/>
</dbReference>
<name>A0ABQ7HAJ2_DUNSA</name>
<dbReference type="PROSITE" id="PS50088">
    <property type="entry name" value="ANK_REPEAT"/>
    <property type="match status" value="1"/>
</dbReference>
<organism evidence="4 5">
    <name type="scientific">Dunaliella salina</name>
    <name type="common">Green alga</name>
    <name type="synonym">Protococcus salinus</name>
    <dbReference type="NCBI Taxonomy" id="3046"/>
    <lineage>
        <taxon>Eukaryota</taxon>
        <taxon>Viridiplantae</taxon>
        <taxon>Chlorophyta</taxon>
        <taxon>core chlorophytes</taxon>
        <taxon>Chlorophyceae</taxon>
        <taxon>CS clade</taxon>
        <taxon>Chlamydomonadales</taxon>
        <taxon>Dunaliellaceae</taxon>
        <taxon>Dunaliella</taxon>
    </lineage>
</organism>
<sequence length="236" mass="25182">MSGTTGAGNSLASLPTDVLILLLSLVDDPHSLSSFFRSSRMAASLAVDPVLQAKWLTLHRKADAWNLVAQSKRQEVALQLLSCSSGMRNKDGGCEGDYAELFPAAAAGFAQVLRILLGEKQHNTRALGGALCLAARSGHAPCVPVLLAAANSPSDVVEHRDGGGWCSLHYACCRGHEEVLAELLKVPSNVDVVTRLLETPLTKARASGSTRCVQLIMDARKQVQSQDQVFPKTLKQ</sequence>
<dbReference type="Proteomes" id="UP000815325">
    <property type="component" value="Unassembled WGS sequence"/>
</dbReference>
<evidence type="ECO:0000256" key="1">
    <source>
        <dbReference type="ARBA" id="ARBA00022737"/>
    </source>
</evidence>
<keyword evidence="1" id="KW-0677">Repeat</keyword>
<evidence type="ECO:0000256" key="3">
    <source>
        <dbReference type="PROSITE-ProRule" id="PRU00023"/>
    </source>
</evidence>
<proteinExistence type="predicted"/>
<gene>
    <name evidence="4" type="ORF">DUNSADRAFT_5112</name>
</gene>
<dbReference type="EMBL" id="MU069437">
    <property type="protein sequence ID" value="KAF5843874.1"/>
    <property type="molecule type" value="Genomic_DNA"/>
</dbReference>
<accession>A0ABQ7HAJ2</accession>
<dbReference type="PANTHER" id="PTHR24203:SF45">
    <property type="entry name" value="ANKYRIN REPEAT DOMAIN 6"/>
    <property type="match status" value="1"/>
</dbReference>
<feature type="repeat" description="ANK" evidence="3">
    <location>
        <begin position="163"/>
        <end position="195"/>
    </location>
</feature>
<dbReference type="SUPFAM" id="SSF48403">
    <property type="entry name" value="Ankyrin repeat"/>
    <property type="match status" value="1"/>
</dbReference>
<evidence type="ECO:0000313" key="4">
    <source>
        <dbReference type="EMBL" id="KAF5843874.1"/>
    </source>
</evidence>
<dbReference type="Gene3D" id="1.25.40.20">
    <property type="entry name" value="Ankyrin repeat-containing domain"/>
    <property type="match status" value="1"/>
</dbReference>
<dbReference type="Pfam" id="PF12796">
    <property type="entry name" value="Ank_2"/>
    <property type="match status" value="1"/>
</dbReference>
<evidence type="ECO:0000313" key="5">
    <source>
        <dbReference type="Proteomes" id="UP000815325"/>
    </source>
</evidence>
<protein>
    <submittedName>
        <fullName evidence="4">Uncharacterized protein</fullName>
    </submittedName>
</protein>
<reference evidence="4" key="1">
    <citation type="submission" date="2017-08" db="EMBL/GenBank/DDBJ databases">
        <authorList>
            <person name="Polle J.E."/>
            <person name="Barry K."/>
            <person name="Cushman J."/>
            <person name="Schmutz J."/>
            <person name="Tran D."/>
            <person name="Hathwaick L.T."/>
            <person name="Yim W.C."/>
            <person name="Jenkins J."/>
            <person name="Mckie-Krisberg Z.M."/>
            <person name="Prochnik S."/>
            <person name="Lindquist E."/>
            <person name="Dockter R.B."/>
            <person name="Adam C."/>
            <person name="Molina H."/>
            <person name="Bunkerborg J."/>
            <person name="Jin E."/>
            <person name="Buchheim M."/>
            <person name="Magnuson J."/>
        </authorList>
    </citation>
    <scope>NUCLEOTIDE SEQUENCE</scope>
    <source>
        <strain evidence="4">CCAP 19/18</strain>
    </source>
</reference>
<dbReference type="InterPro" id="IPR002110">
    <property type="entry name" value="Ankyrin_rpt"/>
</dbReference>
<keyword evidence="2 3" id="KW-0040">ANK repeat</keyword>
<evidence type="ECO:0000256" key="2">
    <source>
        <dbReference type="ARBA" id="ARBA00023043"/>
    </source>
</evidence>
<dbReference type="PANTHER" id="PTHR24203">
    <property type="entry name" value="ANKYRIN REPEAT FAMILY PROTEIN"/>
    <property type="match status" value="1"/>
</dbReference>
<comment type="caution">
    <text evidence="4">The sequence shown here is derived from an EMBL/GenBank/DDBJ whole genome shotgun (WGS) entry which is preliminary data.</text>
</comment>